<dbReference type="EMBL" id="CP045119">
    <property type="protein sequence ID" value="QIN83334.1"/>
    <property type="molecule type" value="Genomic_DNA"/>
</dbReference>
<keyword evidence="3 8" id="KW-0812">Transmembrane</keyword>
<evidence type="ECO:0000256" key="2">
    <source>
        <dbReference type="ARBA" id="ARBA00022475"/>
    </source>
</evidence>
<dbReference type="PANTHER" id="PTHR30572">
    <property type="entry name" value="MEMBRANE COMPONENT OF TRANSPORTER-RELATED"/>
    <property type="match status" value="1"/>
</dbReference>
<feature type="domain" description="ABC3 transporter permease C-terminal" evidence="9">
    <location>
        <begin position="380"/>
        <end position="501"/>
    </location>
</feature>
<comment type="similarity">
    <text evidence="6">Belongs to the ABC-4 integral membrane protein family.</text>
</comment>
<feature type="transmembrane region" description="Helical" evidence="8">
    <location>
        <begin position="518"/>
        <end position="540"/>
    </location>
</feature>
<evidence type="ECO:0000256" key="4">
    <source>
        <dbReference type="ARBA" id="ARBA00022989"/>
    </source>
</evidence>
<evidence type="ECO:0000256" key="3">
    <source>
        <dbReference type="ARBA" id="ARBA00022692"/>
    </source>
</evidence>
<evidence type="ECO:0000256" key="1">
    <source>
        <dbReference type="ARBA" id="ARBA00004651"/>
    </source>
</evidence>
<proteinExistence type="inferred from homology"/>
<feature type="region of interest" description="Disordered" evidence="7">
    <location>
        <begin position="691"/>
        <end position="720"/>
    </location>
</feature>
<evidence type="ECO:0000313" key="10">
    <source>
        <dbReference type="EMBL" id="QIN83334.1"/>
    </source>
</evidence>
<dbReference type="Pfam" id="PF02687">
    <property type="entry name" value="FtsX"/>
    <property type="match status" value="1"/>
</dbReference>
<dbReference type="GO" id="GO:0022857">
    <property type="term" value="F:transmembrane transporter activity"/>
    <property type="evidence" value="ECO:0007669"/>
    <property type="project" value="TreeGrafter"/>
</dbReference>
<feature type="transmembrane region" description="Helical" evidence="8">
    <location>
        <begin position="603"/>
        <end position="634"/>
    </location>
</feature>
<feature type="compositionally biased region" description="Low complexity" evidence="7">
    <location>
        <begin position="693"/>
        <end position="703"/>
    </location>
</feature>
<dbReference type="PANTHER" id="PTHR30572:SF4">
    <property type="entry name" value="ABC TRANSPORTER PERMEASE YTRF"/>
    <property type="match status" value="1"/>
</dbReference>
<evidence type="ECO:0000256" key="7">
    <source>
        <dbReference type="SAM" id="MobiDB-lite"/>
    </source>
</evidence>
<name>A0A6G8QA14_9ACTN</name>
<evidence type="ECO:0000256" key="6">
    <source>
        <dbReference type="ARBA" id="ARBA00038076"/>
    </source>
</evidence>
<dbReference type="Proteomes" id="UP000501452">
    <property type="component" value="Chromosome"/>
</dbReference>
<feature type="transmembrane region" description="Helical" evidence="8">
    <location>
        <begin position="15"/>
        <end position="35"/>
    </location>
</feature>
<keyword evidence="5 8" id="KW-0472">Membrane</keyword>
<feature type="region of interest" description="Disordered" evidence="7">
    <location>
        <begin position="227"/>
        <end position="287"/>
    </location>
</feature>
<feature type="transmembrane region" description="Helical" evidence="8">
    <location>
        <begin position="376"/>
        <end position="401"/>
    </location>
</feature>
<feature type="transmembrane region" description="Helical" evidence="8">
    <location>
        <begin position="475"/>
        <end position="497"/>
    </location>
</feature>
<organism evidence="10 11">
    <name type="scientific">Rubrobacter tropicus</name>
    <dbReference type="NCBI Taxonomy" id="2653851"/>
    <lineage>
        <taxon>Bacteria</taxon>
        <taxon>Bacillati</taxon>
        <taxon>Actinomycetota</taxon>
        <taxon>Rubrobacteria</taxon>
        <taxon>Rubrobacterales</taxon>
        <taxon>Rubrobacteraceae</taxon>
        <taxon>Rubrobacter</taxon>
    </lineage>
</organism>
<keyword evidence="11" id="KW-1185">Reference proteome</keyword>
<feature type="compositionally biased region" description="Basic and acidic residues" evidence="7">
    <location>
        <begin position="238"/>
        <end position="248"/>
    </location>
</feature>
<dbReference type="GO" id="GO:0005886">
    <property type="term" value="C:plasma membrane"/>
    <property type="evidence" value="ECO:0007669"/>
    <property type="project" value="UniProtKB-SubCell"/>
</dbReference>
<dbReference type="InterPro" id="IPR003838">
    <property type="entry name" value="ABC3_permease_C"/>
</dbReference>
<evidence type="ECO:0000256" key="8">
    <source>
        <dbReference type="SAM" id="Phobius"/>
    </source>
</evidence>
<comment type="subcellular location">
    <subcellularLocation>
        <location evidence="1">Cell membrane</location>
        <topology evidence="1">Multi-pass membrane protein</topology>
    </subcellularLocation>
</comment>
<dbReference type="InterPro" id="IPR050250">
    <property type="entry name" value="Macrolide_Exporter_MacB"/>
</dbReference>
<evidence type="ECO:0000259" key="9">
    <source>
        <dbReference type="Pfam" id="PF02687"/>
    </source>
</evidence>
<dbReference type="KEGG" id="rub:GBA63_12320"/>
<evidence type="ECO:0000256" key="5">
    <source>
        <dbReference type="ARBA" id="ARBA00023136"/>
    </source>
</evidence>
<evidence type="ECO:0000313" key="11">
    <source>
        <dbReference type="Proteomes" id="UP000501452"/>
    </source>
</evidence>
<feature type="transmembrane region" description="Helical" evidence="8">
    <location>
        <begin position="546"/>
        <end position="565"/>
    </location>
</feature>
<feature type="transmembrane region" description="Helical" evidence="8">
    <location>
        <begin position="430"/>
        <end position="455"/>
    </location>
</feature>
<feature type="compositionally biased region" description="Basic residues" evidence="7">
    <location>
        <begin position="711"/>
        <end position="720"/>
    </location>
</feature>
<keyword evidence="4 8" id="KW-1133">Transmembrane helix</keyword>
<keyword evidence="2" id="KW-1003">Cell membrane</keyword>
<reference evidence="10 11" key="1">
    <citation type="submission" date="2019-10" db="EMBL/GenBank/DDBJ databases">
        <title>Rubrobacter sp nov SCSIO 52090 isolated from a deep-sea sediment in the South China Sea.</title>
        <authorList>
            <person name="Chen R.W."/>
        </authorList>
    </citation>
    <scope>NUCLEOTIDE SEQUENCE [LARGE SCALE GENOMIC DNA]</scope>
    <source>
        <strain evidence="10 11">SCSIO 52909</strain>
    </source>
</reference>
<gene>
    <name evidence="10" type="ORF">GBA63_12320</name>
</gene>
<protein>
    <submittedName>
        <fullName evidence="10">FtsX-like permease family protein</fullName>
    </submittedName>
</protein>
<feature type="compositionally biased region" description="Basic and acidic residues" evidence="7">
    <location>
        <begin position="265"/>
        <end position="283"/>
    </location>
</feature>
<feature type="transmembrane region" description="Helical" evidence="8">
    <location>
        <begin position="56"/>
        <end position="74"/>
    </location>
</feature>
<sequence length="720" mass="76041">MIAMDELFGLPTSQLTLVLLAVFIAGALILALTAARDRTSLRMAARNIPRRKAQSALIVTGLMLATVLFSAALTTGDTLTGSLRAQVLENIGPVDVVVRAQQPGSGGEVAFGPGAGIAQPPEPRERYFDAGLADRIRDRLAGGNVAGVVPLAKETVPVTAPKTDLSEPRVDVLGMAGDSMKGFDRLTTASGRTLSVDDLGKNEVYVSREAAEGLDVSVGDRVEASLARPVAQAPNGMRLERQRPRGRPEAGNPAAGFEGGARPTGQRDEPRAAEPAREPRPPELEIAGIYESGANPASETSMVMPLGELQRLVGEEGRVNEVLVTHGGPAVEGGERTSATVDEIKPVLSANDLEADPVKKDAINQADSRGEIFSTLFVLFGQFSVAAGMLLIFLIFVMLAAERKHELGIARAVGMQRAALVRAFAFEGALYALFASAVGSVAGVGVGWIMVRFLGSGLAGNQDFRIVFAASPENVVLAFCMGMVLTFTVVLLSSWRVSRLNVVRAIRDIPEPDRKGRTTVGVVIAVLTPIAGAVAFWQAFAAQLAALYLGGLSLILIGLALLARVLGLPDRVAFSASGIFLLALWLTPASITTPAGMARGPEMFFVSGIALVVAGVWLVVFNVDVILWLVVGAFGRIRGLPPVLKTAVKYPTQSLFRTGMTLAMFMLVVFTLTAMNFVQAAMGAAFGMRRSSPAGTRSRATPATPTPSPTWRRRSRKPMG</sequence>
<feature type="transmembrane region" description="Helical" evidence="8">
    <location>
        <begin position="572"/>
        <end position="591"/>
    </location>
</feature>
<feature type="transmembrane region" description="Helical" evidence="8">
    <location>
        <begin position="655"/>
        <end position="678"/>
    </location>
</feature>
<dbReference type="AlphaFoldDB" id="A0A6G8QA14"/>
<accession>A0A6G8QA14</accession>